<evidence type="ECO:0000313" key="1">
    <source>
        <dbReference type="EMBL" id="RXI07298.1"/>
    </source>
</evidence>
<gene>
    <name evidence="1" type="ORF">DVH24_026434</name>
</gene>
<reference evidence="1 2" key="1">
    <citation type="submission" date="2018-10" db="EMBL/GenBank/DDBJ databases">
        <title>A high-quality apple genome assembly.</title>
        <authorList>
            <person name="Hu J."/>
        </authorList>
    </citation>
    <scope>NUCLEOTIDE SEQUENCE [LARGE SCALE GENOMIC DNA]</scope>
    <source>
        <strain evidence="2">cv. HFTH1</strain>
        <tissue evidence="1">Young leaf</tissue>
    </source>
</reference>
<dbReference type="Proteomes" id="UP000290289">
    <property type="component" value="Chromosome 2"/>
</dbReference>
<evidence type="ECO:0000313" key="2">
    <source>
        <dbReference type="Proteomes" id="UP000290289"/>
    </source>
</evidence>
<comment type="caution">
    <text evidence="1">The sequence shown here is derived from an EMBL/GenBank/DDBJ whole genome shotgun (WGS) entry which is preliminary data.</text>
</comment>
<accession>A0A498KHX6</accession>
<name>A0A498KHX6_MALDO</name>
<proteinExistence type="predicted"/>
<dbReference type="EMBL" id="RDQH01000328">
    <property type="protein sequence ID" value="RXI07298.1"/>
    <property type="molecule type" value="Genomic_DNA"/>
</dbReference>
<keyword evidence="2" id="KW-1185">Reference proteome</keyword>
<organism evidence="1 2">
    <name type="scientific">Malus domestica</name>
    <name type="common">Apple</name>
    <name type="synonym">Pyrus malus</name>
    <dbReference type="NCBI Taxonomy" id="3750"/>
    <lineage>
        <taxon>Eukaryota</taxon>
        <taxon>Viridiplantae</taxon>
        <taxon>Streptophyta</taxon>
        <taxon>Embryophyta</taxon>
        <taxon>Tracheophyta</taxon>
        <taxon>Spermatophyta</taxon>
        <taxon>Magnoliopsida</taxon>
        <taxon>eudicotyledons</taxon>
        <taxon>Gunneridae</taxon>
        <taxon>Pentapetalae</taxon>
        <taxon>rosids</taxon>
        <taxon>fabids</taxon>
        <taxon>Rosales</taxon>
        <taxon>Rosaceae</taxon>
        <taxon>Amygdaloideae</taxon>
        <taxon>Maleae</taxon>
        <taxon>Malus</taxon>
    </lineage>
</organism>
<dbReference type="AlphaFoldDB" id="A0A498KHX6"/>
<sequence length="134" mass="14615">FFLPSSPIPLRFSPLSLYPCFPLPPTRLFSPSSIPHRSLLKVFHHRPKGSLVTSRPGANHFSGPLHHRSTILSTLGLPFPHGFVFRNSRATDRGVSSLVPLDGSAILVALVGVDGCRVWHCGDPDMGFVVSLPR</sequence>
<feature type="non-terminal residue" evidence="1">
    <location>
        <position position="1"/>
    </location>
</feature>
<protein>
    <submittedName>
        <fullName evidence="1">Uncharacterized protein</fullName>
    </submittedName>
</protein>